<keyword evidence="4" id="KW-0443">Lipid metabolism</keyword>
<dbReference type="GO" id="GO:0016874">
    <property type="term" value="F:ligase activity"/>
    <property type="evidence" value="ECO:0007669"/>
    <property type="project" value="UniProtKB-KW"/>
</dbReference>
<dbReference type="EMBL" id="HBHJ01021438">
    <property type="protein sequence ID" value="CAD9698306.1"/>
    <property type="molecule type" value="Transcribed_RNA"/>
</dbReference>
<evidence type="ECO:0000256" key="3">
    <source>
        <dbReference type="ARBA" id="ARBA00022832"/>
    </source>
</evidence>
<dbReference type="InterPro" id="IPR045851">
    <property type="entry name" value="AMP-bd_C_sf"/>
</dbReference>
<dbReference type="Gene3D" id="3.40.50.12780">
    <property type="entry name" value="N-terminal domain of ligase-like"/>
    <property type="match status" value="1"/>
</dbReference>
<dbReference type="Pfam" id="PF13193">
    <property type="entry name" value="AMP-binding_C"/>
    <property type="match status" value="1"/>
</dbReference>
<evidence type="ECO:0000256" key="4">
    <source>
        <dbReference type="ARBA" id="ARBA00023098"/>
    </source>
</evidence>
<feature type="domain" description="AMP-dependent synthetase/ligase" evidence="5">
    <location>
        <begin position="38"/>
        <end position="433"/>
    </location>
</feature>
<dbReference type="PANTHER" id="PTHR43859">
    <property type="entry name" value="ACYL-ACTIVATING ENZYME"/>
    <property type="match status" value="1"/>
</dbReference>
<proteinExistence type="inferred from homology"/>
<dbReference type="CDD" id="cd12119">
    <property type="entry name" value="ttLC_FACS_AlkK_like"/>
    <property type="match status" value="1"/>
</dbReference>
<dbReference type="InterPro" id="IPR025110">
    <property type="entry name" value="AMP-bd_C"/>
</dbReference>
<protein>
    <recommendedName>
        <fullName evidence="8">AMP-dependent synthetase/ligase domain-containing protein</fullName>
    </recommendedName>
</protein>
<comment type="similarity">
    <text evidence="1">Belongs to the ATP-dependent AMP-binding enzyme family.</text>
</comment>
<evidence type="ECO:0000259" key="6">
    <source>
        <dbReference type="Pfam" id="PF13193"/>
    </source>
</evidence>
<evidence type="ECO:0000256" key="1">
    <source>
        <dbReference type="ARBA" id="ARBA00006432"/>
    </source>
</evidence>
<feature type="domain" description="AMP-binding enzyme C-terminal" evidence="6">
    <location>
        <begin position="481"/>
        <end position="562"/>
    </location>
</feature>
<dbReference type="PANTHER" id="PTHR43859:SF4">
    <property type="entry name" value="BUTANOATE--COA LIGASE AAE1-RELATED"/>
    <property type="match status" value="1"/>
</dbReference>
<dbReference type="Gene3D" id="3.30.300.30">
    <property type="match status" value="1"/>
</dbReference>
<dbReference type="AlphaFoldDB" id="A0A7S2SF31"/>
<dbReference type="Pfam" id="PF00501">
    <property type="entry name" value="AMP-binding"/>
    <property type="match status" value="1"/>
</dbReference>
<dbReference type="InterPro" id="IPR042099">
    <property type="entry name" value="ANL_N_sf"/>
</dbReference>
<keyword evidence="2" id="KW-0436">Ligase</keyword>
<sequence length="585" mass="65352">MRLPRLLRGSLLQAGGRAQRWLHGLMQDRPLLITTLLDHAAKFHPDVPVVSRRVEEPDRFHQYTYSEAAARCMQLANALQRLGVRQGDRVATLAYSSFRHFELYYSVPGIGAVCHTVNPRLHDDQVAYILNDAEDSLVFVDPPFLPHLQRIVQDHPLPHLRAVVVMAGEEHLSEEVSNALAEHGLEVLAYETLIDGERADFAWPTFDERTASSMCYTSGTTGNPKGCLFSHRSTLLHTFGACSADGFGVRHQDSLLSVVPMFHVNGWGLPYATAMCGAKLVFPGPRLDGHSIYEMLRAEQVTVSAGVPTVWLMLLDHMEHTEGASLPDLQRLVIGGSATPPSLVEAFEDKYNVNIQLSWGMTELSPCGVVGSRKRSMVGWDQSQYQPYQLKPGRAMYGVDMRIVDEEDQELPRDGTSLGRLQVRGPWTIERYWNFSEASTDAEDWFDTGDVATLDEEGYLTIRDRAKDIIKSGGEWISSIEIENVALSHPLVDSSEGPGAAVIAIPDRKYDERPLLVFRRKPGAMLSEEDVREFLAPHFAKWWLPDRVVFVEEPLPLQGTGKVWKLKLRESLAQGGLHGVGVETR</sequence>
<keyword evidence="3" id="KW-0276">Fatty acid metabolism</keyword>
<dbReference type="SUPFAM" id="SSF56801">
    <property type="entry name" value="Acetyl-CoA synthetase-like"/>
    <property type="match status" value="1"/>
</dbReference>
<evidence type="ECO:0000256" key="2">
    <source>
        <dbReference type="ARBA" id="ARBA00022598"/>
    </source>
</evidence>
<dbReference type="NCBIfam" id="NF004837">
    <property type="entry name" value="PRK06187.1"/>
    <property type="match status" value="1"/>
</dbReference>
<reference evidence="7" key="1">
    <citation type="submission" date="2021-01" db="EMBL/GenBank/DDBJ databases">
        <authorList>
            <person name="Corre E."/>
            <person name="Pelletier E."/>
            <person name="Niang G."/>
            <person name="Scheremetjew M."/>
            <person name="Finn R."/>
            <person name="Kale V."/>
            <person name="Holt S."/>
            <person name="Cochrane G."/>
            <person name="Meng A."/>
            <person name="Brown T."/>
            <person name="Cohen L."/>
        </authorList>
    </citation>
    <scope>NUCLEOTIDE SEQUENCE</scope>
    <source>
        <strain evidence="7">CCMP1243</strain>
    </source>
</reference>
<accession>A0A7S2SF31</accession>
<gene>
    <name evidence="7" type="ORF">RMAR1173_LOCUS14183</name>
</gene>
<name>A0A7S2SF31_9STRA</name>
<organism evidence="7">
    <name type="scientific">Rhizochromulina marina</name>
    <dbReference type="NCBI Taxonomy" id="1034831"/>
    <lineage>
        <taxon>Eukaryota</taxon>
        <taxon>Sar</taxon>
        <taxon>Stramenopiles</taxon>
        <taxon>Ochrophyta</taxon>
        <taxon>Dictyochophyceae</taxon>
        <taxon>Rhizochromulinales</taxon>
        <taxon>Rhizochromulina</taxon>
    </lineage>
</organism>
<dbReference type="GO" id="GO:0006631">
    <property type="term" value="P:fatty acid metabolic process"/>
    <property type="evidence" value="ECO:0007669"/>
    <property type="project" value="UniProtKB-KW"/>
</dbReference>
<evidence type="ECO:0008006" key="8">
    <source>
        <dbReference type="Google" id="ProtNLM"/>
    </source>
</evidence>
<dbReference type="PROSITE" id="PS00455">
    <property type="entry name" value="AMP_BINDING"/>
    <property type="match status" value="1"/>
</dbReference>
<dbReference type="InterPro" id="IPR020845">
    <property type="entry name" value="AMP-binding_CS"/>
</dbReference>
<evidence type="ECO:0000259" key="5">
    <source>
        <dbReference type="Pfam" id="PF00501"/>
    </source>
</evidence>
<evidence type="ECO:0000313" key="7">
    <source>
        <dbReference type="EMBL" id="CAD9698306.1"/>
    </source>
</evidence>
<dbReference type="InterPro" id="IPR000873">
    <property type="entry name" value="AMP-dep_synth/lig_dom"/>
</dbReference>